<comment type="caution">
    <text evidence="1">The sequence shown here is derived from an EMBL/GenBank/DDBJ whole genome shotgun (WGS) entry which is preliminary data.</text>
</comment>
<name>A0A934HXE6_9CLOT</name>
<accession>A0A934HXE6</accession>
<sequence length="143" mass="15530">MNNIIKVQIFGVKEQPIASGCGCSNKGNGCSGCSSKKSSCSGCSSRKDSHSGCGGGCKTSASKTVGDLYNELKKFIEESDVKNQTIVEFIDLDKTKLEGEFERIKDIINRGFEPPITVIDDIVRYYGGISNSLVYKDVKELLE</sequence>
<evidence type="ECO:0000313" key="1">
    <source>
        <dbReference type="EMBL" id="MBI6871301.1"/>
    </source>
</evidence>
<keyword evidence="2" id="KW-1185">Reference proteome</keyword>
<evidence type="ECO:0000313" key="2">
    <source>
        <dbReference type="Proteomes" id="UP000622687"/>
    </source>
</evidence>
<gene>
    <name evidence="1" type="ORF">I6U51_01100</name>
</gene>
<reference evidence="1" key="1">
    <citation type="submission" date="2020-12" db="EMBL/GenBank/DDBJ databases">
        <title>Clostridium thailandense sp. nov., a novel acetogenic bacterium isolated from peat land soil in Thailand.</title>
        <authorList>
            <person name="Chaikitkaew S."/>
            <person name="Birkeland N.K."/>
        </authorList>
    </citation>
    <scope>NUCLEOTIDE SEQUENCE</scope>
    <source>
        <strain evidence="1">DSM 17425</strain>
    </source>
</reference>
<dbReference type="EMBL" id="JAEEGB010000002">
    <property type="protein sequence ID" value="MBI6871301.1"/>
    <property type="molecule type" value="Genomic_DNA"/>
</dbReference>
<proteinExistence type="predicted"/>
<protein>
    <submittedName>
        <fullName evidence="1">Uncharacterized protein</fullName>
    </submittedName>
</protein>
<dbReference type="Proteomes" id="UP000622687">
    <property type="component" value="Unassembled WGS sequence"/>
</dbReference>
<dbReference type="AlphaFoldDB" id="A0A934HXE6"/>
<dbReference type="RefSeq" id="WP_211140766.1">
    <property type="nucleotide sequence ID" value="NZ_JAEEGB010000002.1"/>
</dbReference>
<organism evidence="1 2">
    <name type="scientific">Clostridium aciditolerans</name>
    <dbReference type="NCBI Taxonomy" id="339861"/>
    <lineage>
        <taxon>Bacteria</taxon>
        <taxon>Bacillati</taxon>
        <taxon>Bacillota</taxon>
        <taxon>Clostridia</taxon>
        <taxon>Eubacteriales</taxon>
        <taxon>Clostridiaceae</taxon>
        <taxon>Clostridium</taxon>
    </lineage>
</organism>